<proteinExistence type="predicted"/>
<evidence type="ECO:0000259" key="3">
    <source>
        <dbReference type="Pfam" id="PF20153"/>
    </source>
</evidence>
<protein>
    <recommendedName>
        <fullName evidence="3">DUF6535 domain-containing protein</fullName>
    </recommendedName>
</protein>
<accession>A0A166AW52</accession>
<evidence type="ECO:0000256" key="2">
    <source>
        <dbReference type="SAM" id="Phobius"/>
    </source>
</evidence>
<evidence type="ECO:0000256" key="1">
    <source>
        <dbReference type="SAM" id="MobiDB-lite"/>
    </source>
</evidence>
<sequence length="778" mass="87425">MDFDPPGYLELSDFQRLVINILKDQTECLHAIKAAQFHTATHVHEVESSRHLLPSVPSPSQSFPATNSGLPPWSTREWDDEQGWSVAMKGAMKRLMERVKKWRDGLDTTLLFIALFSAIVTAFLLQTLQNLGISPDQQNTQDVLMKLITTVVDIAALNGLSTPEVTPIPPFQAAVSDEISASVWYTSLVTSIVCAALAAFARYQMPDLEDAPEGSTFITKVMKIRQRTALAKFLLSPTLKAVHWTLIGSIALFIGGLIFQLWNTHTGIPSSVLFAASVLDTILASILGVFLVAVTLHAIFFPESPFETAFSQLLRLAFCLLVKAVKAHIPVYRELGRTSTKEKHTPTELPSQWSDQHPRSAAYHFCDLISDCHAPDLLHTAAPVLIRCLDYVNMDGSKSMQKVESAIAHVLAADTSPQVQLMTLINIRRIGRDSLADETKLAPLEKLPPVLLRIQEYNFDRSDETTKRIREEAFQSMIHVLNPPKRAGDSSSSSVIERTYEDCLAIGFSDGGLPSSPVDGDLSNTPVDNSQITLPFRGALLNWNSLGPSRRDSILKRIDVPAFLIGYVRATAWAHQDFDDLLGRDTRARYRTILESLDSKLEEIIEDYAGSNRGNILSRMGDFISNLDEWLDFTRDQPTLEAGKVLLDILDFVRRYQPSWNGTTRVNFELLTRMFPVSPQLSNILSVQMSSTLTFDSQSLRRFEILLFYIRHYQDLLGPERHKRNRLLCQYLVDCNGFLASRNLDFEDPRYDLCVQIRTLSQDALNFIQGMMHARWLS</sequence>
<reference evidence="4 5" key="1">
    <citation type="journal article" date="2016" name="Mol. Biol. Evol.">
        <title>Comparative Genomics of Early-Diverging Mushroom-Forming Fungi Provides Insights into the Origins of Lignocellulose Decay Capabilities.</title>
        <authorList>
            <person name="Nagy L.G."/>
            <person name="Riley R."/>
            <person name="Tritt A."/>
            <person name="Adam C."/>
            <person name="Daum C."/>
            <person name="Floudas D."/>
            <person name="Sun H."/>
            <person name="Yadav J.S."/>
            <person name="Pangilinan J."/>
            <person name="Larsson K.H."/>
            <person name="Matsuura K."/>
            <person name="Barry K."/>
            <person name="Labutti K."/>
            <person name="Kuo R."/>
            <person name="Ohm R.A."/>
            <person name="Bhattacharya S.S."/>
            <person name="Shirouzu T."/>
            <person name="Yoshinaga Y."/>
            <person name="Martin F.M."/>
            <person name="Grigoriev I.V."/>
            <person name="Hibbett D.S."/>
        </authorList>
    </citation>
    <scope>NUCLEOTIDE SEQUENCE [LARGE SCALE GENOMIC DNA]</scope>
    <source>
        <strain evidence="4 5">HHB10207 ss-3</strain>
    </source>
</reference>
<keyword evidence="5" id="KW-1185">Reference proteome</keyword>
<feature type="transmembrane region" description="Helical" evidence="2">
    <location>
        <begin position="241"/>
        <end position="262"/>
    </location>
</feature>
<evidence type="ECO:0000313" key="4">
    <source>
        <dbReference type="EMBL" id="KZT35742.1"/>
    </source>
</evidence>
<feature type="transmembrane region" description="Helical" evidence="2">
    <location>
        <begin position="105"/>
        <end position="125"/>
    </location>
</feature>
<dbReference type="Pfam" id="PF20153">
    <property type="entry name" value="DUF6535"/>
    <property type="match status" value="1"/>
</dbReference>
<keyword evidence="2" id="KW-0812">Transmembrane</keyword>
<dbReference type="OrthoDB" id="3235960at2759"/>
<evidence type="ECO:0000313" key="5">
    <source>
        <dbReference type="Proteomes" id="UP000076798"/>
    </source>
</evidence>
<dbReference type="Proteomes" id="UP000076798">
    <property type="component" value="Unassembled WGS sequence"/>
</dbReference>
<feature type="domain" description="DUF6535" evidence="3">
    <location>
        <begin position="84"/>
        <end position="263"/>
    </location>
</feature>
<feature type="region of interest" description="Disordered" evidence="1">
    <location>
        <begin position="55"/>
        <end position="74"/>
    </location>
</feature>
<gene>
    <name evidence="4" type="ORF">SISSUDRAFT_1050939</name>
</gene>
<dbReference type="AlphaFoldDB" id="A0A166AW52"/>
<name>A0A166AW52_9AGAM</name>
<keyword evidence="2" id="KW-1133">Transmembrane helix</keyword>
<feature type="compositionally biased region" description="Polar residues" evidence="1">
    <location>
        <begin position="58"/>
        <end position="69"/>
    </location>
</feature>
<keyword evidence="2" id="KW-0472">Membrane</keyword>
<dbReference type="EMBL" id="KV428129">
    <property type="protein sequence ID" value="KZT35742.1"/>
    <property type="molecule type" value="Genomic_DNA"/>
</dbReference>
<dbReference type="InterPro" id="IPR045338">
    <property type="entry name" value="DUF6535"/>
</dbReference>
<organism evidence="4 5">
    <name type="scientific">Sistotremastrum suecicum HHB10207 ss-3</name>
    <dbReference type="NCBI Taxonomy" id="1314776"/>
    <lineage>
        <taxon>Eukaryota</taxon>
        <taxon>Fungi</taxon>
        <taxon>Dikarya</taxon>
        <taxon>Basidiomycota</taxon>
        <taxon>Agaricomycotina</taxon>
        <taxon>Agaricomycetes</taxon>
        <taxon>Sistotremastrales</taxon>
        <taxon>Sistotremastraceae</taxon>
        <taxon>Sistotremastrum</taxon>
    </lineage>
</organism>
<feature type="transmembrane region" description="Helical" evidence="2">
    <location>
        <begin position="183"/>
        <end position="201"/>
    </location>
</feature>